<dbReference type="InterPro" id="IPR036390">
    <property type="entry name" value="WH_DNA-bd_sf"/>
</dbReference>
<protein>
    <submittedName>
        <fullName evidence="3">Uncharacterized protein</fullName>
    </submittedName>
</protein>
<dbReference type="AlphaFoldDB" id="A0A1I2HHZ3"/>
<dbReference type="EMBL" id="FONX01000022">
    <property type="protein sequence ID" value="SFF28386.1"/>
    <property type="molecule type" value="Genomic_DNA"/>
</dbReference>
<dbReference type="Pfam" id="PF04337">
    <property type="entry name" value="DUF480"/>
    <property type="match status" value="1"/>
</dbReference>
<dbReference type="HAMAP" id="MF_01584">
    <property type="entry name" value="UPF0502"/>
    <property type="match status" value="1"/>
</dbReference>
<evidence type="ECO:0000256" key="1">
    <source>
        <dbReference type="HAMAP-Rule" id="MF_01584"/>
    </source>
</evidence>
<dbReference type="SUPFAM" id="SSF46785">
    <property type="entry name" value="Winged helix' DNA-binding domain"/>
    <property type="match status" value="2"/>
</dbReference>
<accession>A0A1I2HHZ3</accession>
<dbReference type="Gene3D" id="1.10.10.10">
    <property type="entry name" value="Winged helix-like DNA-binding domain superfamily/Winged helix DNA-binding domain"/>
    <property type="match status" value="2"/>
</dbReference>
<dbReference type="Proteomes" id="UP000199119">
    <property type="component" value="Unassembled WGS sequence"/>
</dbReference>
<evidence type="ECO:0000256" key="2">
    <source>
        <dbReference type="SAM" id="MobiDB-lite"/>
    </source>
</evidence>
<evidence type="ECO:0000313" key="4">
    <source>
        <dbReference type="Proteomes" id="UP000199119"/>
    </source>
</evidence>
<evidence type="ECO:0000313" key="3">
    <source>
        <dbReference type="EMBL" id="SFF28386.1"/>
    </source>
</evidence>
<gene>
    <name evidence="3" type="ORF">SAMN04489711_12267</name>
</gene>
<dbReference type="STRING" id="1177982.SAMN04489711_12267"/>
<dbReference type="PANTHER" id="PTHR38768">
    <property type="entry name" value="UPF0502 PROTEIN YCEH"/>
    <property type="match status" value="1"/>
</dbReference>
<comment type="similarity">
    <text evidence="1">Belongs to the UPF0502 family.</text>
</comment>
<proteinExistence type="inferred from homology"/>
<reference evidence="4" key="1">
    <citation type="submission" date="2016-10" db="EMBL/GenBank/DDBJ databases">
        <authorList>
            <person name="Varghese N."/>
            <person name="Submissions S."/>
        </authorList>
    </citation>
    <scope>NUCLEOTIDE SEQUENCE [LARGE SCALE GENOMIC DNA]</scope>
    <source>
        <strain evidence="4">DSM 27981</strain>
    </source>
</reference>
<sequence>MSFDPRTRPLTATEARVLATLMEKSRTVPDSYPLTLNSVVTGCNQKSSRDPVMQITDAQAQEALDGLRQRSLSVEIGGNRATRFEHNFPRGVGVPDQSAVLLSLLMLRGPQTAGELRINSERWHRFADISSVEAFLNELAERSDEKGGPLVVLLPRAPGAREPRWAHLLCGPVDVASLAAAQAAHAPAEGAAGGALAPRVAALEAEVAQLRGVVQQLCRELGIAPPTAPDEGDAGSADEGAVSPP</sequence>
<dbReference type="InterPro" id="IPR036388">
    <property type="entry name" value="WH-like_DNA-bd_sf"/>
</dbReference>
<organism evidence="3 4">
    <name type="scientific">Paracidovorax wautersii</name>
    <dbReference type="NCBI Taxonomy" id="1177982"/>
    <lineage>
        <taxon>Bacteria</taxon>
        <taxon>Pseudomonadati</taxon>
        <taxon>Pseudomonadota</taxon>
        <taxon>Betaproteobacteria</taxon>
        <taxon>Burkholderiales</taxon>
        <taxon>Comamonadaceae</taxon>
        <taxon>Paracidovorax</taxon>
    </lineage>
</organism>
<dbReference type="OrthoDB" id="9784785at2"/>
<name>A0A1I2HHZ3_9BURK</name>
<dbReference type="PANTHER" id="PTHR38768:SF1">
    <property type="entry name" value="UPF0502 PROTEIN YCEH"/>
    <property type="match status" value="1"/>
</dbReference>
<dbReference type="InterPro" id="IPR007432">
    <property type="entry name" value="DUF480"/>
</dbReference>
<dbReference type="RefSeq" id="WP_092942000.1">
    <property type="nucleotide sequence ID" value="NZ_FONX01000022.1"/>
</dbReference>
<keyword evidence="4" id="KW-1185">Reference proteome</keyword>
<feature type="region of interest" description="Disordered" evidence="2">
    <location>
        <begin position="224"/>
        <end position="245"/>
    </location>
</feature>